<dbReference type="SMART" id="SM00054">
    <property type="entry name" value="EFh"/>
    <property type="match status" value="2"/>
</dbReference>
<dbReference type="AlphaFoldDB" id="A0AAY4A5T2"/>
<dbReference type="InterPro" id="IPR018247">
    <property type="entry name" value="EF_Hand_1_Ca_BS"/>
</dbReference>
<dbReference type="Proteomes" id="UP000694580">
    <property type="component" value="Chromosome 4"/>
</dbReference>
<keyword evidence="15" id="KW-0630">Potassium</keyword>
<keyword evidence="9" id="KW-0597">Phosphoprotein</keyword>
<evidence type="ECO:0000256" key="10">
    <source>
        <dbReference type="ARBA" id="ARBA00022723"/>
    </source>
</evidence>
<keyword evidence="17" id="KW-0472">Membrane</keyword>
<dbReference type="InterPro" id="IPR028846">
    <property type="entry name" value="Recoverin"/>
</dbReference>
<keyword evidence="5" id="KW-0813">Transport</keyword>
<dbReference type="GO" id="GO:1901379">
    <property type="term" value="P:regulation of potassium ion transmembrane transport"/>
    <property type="evidence" value="ECO:0007669"/>
    <property type="project" value="TreeGrafter"/>
</dbReference>
<evidence type="ECO:0000256" key="2">
    <source>
        <dbReference type="ARBA" id="ARBA00004275"/>
    </source>
</evidence>
<evidence type="ECO:0000256" key="12">
    <source>
        <dbReference type="ARBA" id="ARBA00022826"/>
    </source>
</evidence>
<feature type="domain" description="EF-hand" evidence="21">
    <location>
        <begin position="166"/>
        <end position="201"/>
    </location>
</feature>
<dbReference type="CDD" id="cd00051">
    <property type="entry name" value="EFh"/>
    <property type="match status" value="1"/>
</dbReference>
<dbReference type="InterPro" id="IPR011992">
    <property type="entry name" value="EF-hand-dom_pair"/>
</dbReference>
<dbReference type="GO" id="GO:0005509">
    <property type="term" value="F:calcium ion binding"/>
    <property type="evidence" value="ECO:0007669"/>
    <property type="project" value="InterPro"/>
</dbReference>
<evidence type="ECO:0000256" key="20">
    <source>
        <dbReference type="ARBA" id="ARBA00040738"/>
    </source>
</evidence>
<evidence type="ECO:0000256" key="7">
    <source>
        <dbReference type="ARBA" id="ARBA00022490"/>
    </source>
</evidence>
<evidence type="ECO:0000256" key="16">
    <source>
        <dbReference type="ARBA" id="ARBA00023065"/>
    </source>
</evidence>
<dbReference type="GO" id="GO:0005267">
    <property type="term" value="F:potassium channel activity"/>
    <property type="evidence" value="ECO:0007669"/>
    <property type="project" value="UniProtKB-KW"/>
</dbReference>
<sequence>AGLPVEMLSGRVAASVEGSIDRWQGVDDEQVEVPIQHRPETIEQLEALTLFTRRELQMLYRGFKNDCPSGLLNEDTFKTVYASFFPQGGVHSHLTLNTSYQCGLQDFIMGLSVLLRGPVEDKLSWTFNLYDINKDGFITKEEMLDVMKAIYDMMGKSINPNVKDVTLKQHVETFFQKMDKNQDCVVTVDEFIECCQKDDNMMKSMHIFDLAI</sequence>
<evidence type="ECO:0000256" key="1">
    <source>
        <dbReference type="ARBA" id="ARBA00004202"/>
    </source>
</evidence>
<dbReference type="GO" id="GO:0005777">
    <property type="term" value="C:peroxisome"/>
    <property type="evidence" value="ECO:0007669"/>
    <property type="project" value="UniProtKB-SubCell"/>
</dbReference>
<evidence type="ECO:0000259" key="21">
    <source>
        <dbReference type="PROSITE" id="PS50222"/>
    </source>
</evidence>
<accession>A0AAY4A5T2</accession>
<keyword evidence="11" id="KW-0677">Repeat</keyword>
<keyword evidence="7" id="KW-0963">Cytoplasm</keyword>
<dbReference type="GO" id="GO:0015459">
    <property type="term" value="F:potassium channel regulator activity"/>
    <property type="evidence" value="ECO:0007669"/>
    <property type="project" value="TreeGrafter"/>
</dbReference>
<keyword evidence="18" id="KW-0576">Peroxisome</keyword>
<dbReference type="InterPro" id="IPR002048">
    <property type="entry name" value="EF_hand_dom"/>
</dbReference>
<evidence type="ECO:0000256" key="17">
    <source>
        <dbReference type="ARBA" id="ARBA00023136"/>
    </source>
</evidence>
<evidence type="ECO:0000256" key="6">
    <source>
        <dbReference type="ARBA" id="ARBA00022475"/>
    </source>
</evidence>
<keyword evidence="19" id="KW-0407">Ion channel</keyword>
<evidence type="ECO:0000313" key="22">
    <source>
        <dbReference type="Ensembl" id="ENSDCDP00010004159.1"/>
    </source>
</evidence>
<dbReference type="Gene3D" id="1.10.238.10">
    <property type="entry name" value="EF-hand"/>
    <property type="match status" value="1"/>
</dbReference>
<proteinExistence type="inferred from homology"/>
<dbReference type="Pfam" id="PF13499">
    <property type="entry name" value="EF-hand_7"/>
    <property type="match status" value="1"/>
</dbReference>
<dbReference type="PANTHER" id="PTHR23055:SF30">
    <property type="entry name" value="KV CHANNEL-INTERACTING PROTEIN 4"/>
    <property type="match status" value="1"/>
</dbReference>
<feature type="domain" description="EF-hand" evidence="21">
    <location>
        <begin position="118"/>
        <end position="153"/>
    </location>
</feature>
<keyword evidence="13" id="KW-0106">Calcium</keyword>
<keyword evidence="16" id="KW-0406">Ion transport</keyword>
<organism evidence="22 23">
    <name type="scientific">Denticeps clupeoides</name>
    <name type="common">denticle herring</name>
    <dbReference type="NCBI Taxonomy" id="299321"/>
    <lineage>
        <taxon>Eukaryota</taxon>
        <taxon>Metazoa</taxon>
        <taxon>Chordata</taxon>
        <taxon>Craniata</taxon>
        <taxon>Vertebrata</taxon>
        <taxon>Euteleostomi</taxon>
        <taxon>Actinopterygii</taxon>
        <taxon>Neopterygii</taxon>
        <taxon>Teleostei</taxon>
        <taxon>Clupei</taxon>
        <taxon>Clupeiformes</taxon>
        <taxon>Denticipitoidei</taxon>
        <taxon>Denticipitidae</taxon>
        <taxon>Denticeps</taxon>
    </lineage>
</organism>
<evidence type="ECO:0000256" key="15">
    <source>
        <dbReference type="ARBA" id="ARBA00022958"/>
    </source>
</evidence>
<evidence type="ECO:0000256" key="19">
    <source>
        <dbReference type="ARBA" id="ARBA00023303"/>
    </source>
</evidence>
<evidence type="ECO:0000256" key="9">
    <source>
        <dbReference type="ARBA" id="ARBA00022553"/>
    </source>
</evidence>
<dbReference type="SUPFAM" id="SSF47473">
    <property type="entry name" value="EF-hand"/>
    <property type="match status" value="1"/>
</dbReference>
<keyword evidence="10" id="KW-0479">Metal-binding</keyword>
<evidence type="ECO:0000256" key="18">
    <source>
        <dbReference type="ARBA" id="ARBA00023140"/>
    </source>
</evidence>
<reference evidence="22 23" key="1">
    <citation type="submission" date="2020-06" db="EMBL/GenBank/DDBJ databases">
        <authorList>
            <consortium name="Wellcome Sanger Institute Data Sharing"/>
        </authorList>
    </citation>
    <scope>NUCLEOTIDE SEQUENCE [LARGE SCALE GENOMIC DNA]</scope>
</reference>
<evidence type="ECO:0000256" key="4">
    <source>
        <dbReference type="ARBA" id="ARBA00006049"/>
    </source>
</evidence>
<evidence type="ECO:0000256" key="5">
    <source>
        <dbReference type="ARBA" id="ARBA00022448"/>
    </source>
</evidence>
<protein>
    <recommendedName>
        <fullName evidence="20">Kv channel-interacting protein 4</fullName>
    </recommendedName>
</protein>
<dbReference type="PROSITE" id="PS00018">
    <property type="entry name" value="EF_HAND_1"/>
    <property type="match status" value="1"/>
</dbReference>
<keyword evidence="8" id="KW-0633">Potassium transport</keyword>
<dbReference type="PANTHER" id="PTHR23055">
    <property type="entry name" value="CALCIUM BINDING PROTEINS"/>
    <property type="match status" value="1"/>
</dbReference>
<name>A0AAY4A5T2_9TELE</name>
<dbReference type="GeneTree" id="ENSGT00940000158985"/>
<keyword evidence="6" id="KW-1003">Cell membrane</keyword>
<evidence type="ECO:0000313" key="23">
    <source>
        <dbReference type="Proteomes" id="UP000694580"/>
    </source>
</evidence>
<dbReference type="PROSITE" id="PS50222">
    <property type="entry name" value="EF_HAND_2"/>
    <property type="match status" value="2"/>
</dbReference>
<evidence type="ECO:0000256" key="8">
    <source>
        <dbReference type="ARBA" id="ARBA00022538"/>
    </source>
</evidence>
<dbReference type="PRINTS" id="PR00450">
    <property type="entry name" value="RECOVERIN"/>
</dbReference>
<evidence type="ECO:0000256" key="11">
    <source>
        <dbReference type="ARBA" id="ARBA00022737"/>
    </source>
</evidence>
<evidence type="ECO:0000256" key="14">
    <source>
        <dbReference type="ARBA" id="ARBA00022882"/>
    </source>
</evidence>
<gene>
    <name evidence="22" type="primary">kcnip4b</name>
</gene>
<comment type="similarity">
    <text evidence="4">Belongs to the recoverin family.</text>
</comment>
<dbReference type="GO" id="GO:0008076">
    <property type="term" value="C:voltage-gated potassium channel complex"/>
    <property type="evidence" value="ECO:0007669"/>
    <property type="project" value="TreeGrafter"/>
</dbReference>
<keyword evidence="12" id="KW-0631">Potassium channel</keyword>
<keyword evidence="23" id="KW-1185">Reference proteome</keyword>
<comment type="subcellular location">
    <subcellularLocation>
        <location evidence="1">Cell membrane</location>
        <topology evidence="1">Peripheral membrane protein</topology>
    </subcellularLocation>
    <subcellularLocation>
        <location evidence="3">Cytoplasm</location>
    </subcellularLocation>
    <subcellularLocation>
        <location evidence="2">Peroxisome</location>
    </subcellularLocation>
</comment>
<evidence type="ECO:0000256" key="3">
    <source>
        <dbReference type="ARBA" id="ARBA00004496"/>
    </source>
</evidence>
<keyword evidence="14" id="KW-0851">Voltage-gated channel</keyword>
<reference evidence="22" key="2">
    <citation type="submission" date="2025-08" db="UniProtKB">
        <authorList>
            <consortium name="Ensembl"/>
        </authorList>
    </citation>
    <scope>IDENTIFICATION</scope>
</reference>
<reference evidence="22" key="3">
    <citation type="submission" date="2025-09" db="UniProtKB">
        <authorList>
            <consortium name="Ensembl"/>
        </authorList>
    </citation>
    <scope>IDENTIFICATION</scope>
</reference>
<evidence type="ECO:0000256" key="13">
    <source>
        <dbReference type="ARBA" id="ARBA00022837"/>
    </source>
</evidence>
<dbReference type="Ensembl" id="ENSDCDT00010004313.1">
    <property type="protein sequence ID" value="ENSDCDP00010004159.1"/>
    <property type="gene ID" value="ENSDCDG00010001856.1"/>
</dbReference>